<accession>A0A9P5XWM5</accession>
<name>A0A9P5XWM5_9AGAR</name>
<proteinExistence type="predicted"/>
<gene>
    <name evidence="1" type="ORF">BDZ94DRAFT_1269154</name>
</gene>
<organism evidence="1 2">
    <name type="scientific">Collybia nuda</name>
    <dbReference type="NCBI Taxonomy" id="64659"/>
    <lineage>
        <taxon>Eukaryota</taxon>
        <taxon>Fungi</taxon>
        <taxon>Dikarya</taxon>
        <taxon>Basidiomycota</taxon>
        <taxon>Agaricomycotina</taxon>
        <taxon>Agaricomycetes</taxon>
        <taxon>Agaricomycetidae</taxon>
        <taxon>Agaricales</taxon>
        <taxon>Tricholomatineae</taxon>
        <taxon>Clitocybaceae</taxon>
        <taxon>Collybia</taxon>
    </lineage>
</organism>
<sequence>MPNSRSGACCSEAKNMTTSHVNDTLLTSNVITMTVRHPLLGVLSLNPGFLVDLRRSTPFRCSRPYFPSVCIKRRPPPAAGPSSSADTRRMRSQSAAACLFFFRISEQIWDLPRGIPNRPHTSTRFSREEWVFWEFHVATGGILVLRYSKVRVTVTV</sequence>
<dbReference type="Proteomes" id="UP000807353">
    <property type="component" value="Unassembled WGS sequence"/>
</dbReference>
<comment type="caution">
    <text evidence="1">The sequence shown here is derived from an EMBL/GenBank/DDBJ whole genome shotgun (WGS) entry which is preliminary data.</text>
</comment>
<keyword evidence="2" id="KW-1185">Reference proteome</keyword>
<dbReference type="AlphaFoldDB" id="A0A9P5XWM5"/>
<protein>
    <submittedName>
        <fullName evidence="1">Uncharacterized protein</fullName>
    </submittedName>
</protein>
<reference evidence="1" key="1">
    <citation type="submission" date="2020-11" db="EMBL/GenBank/DDBJ databases">
        <authorList>
            <consortium name="DOE Joint Genome Institute"/>
            <person name="Ahrendt S."/>
            <person name="Riley R."/>
            <person name="Andreopoulos W."/>
            <person name="Labutti K."/>
            <person name="Pangilinan J."/>
            <person name="Ruiz-Duenas F.J."/>
            <person name="Barrasa J.M."/>
            <person name="Sanchez-Garcia M."/>
            <person name="Camarero S."/>
            <person name="Miyauchi S."/>
            <person name="Serrano A."/>
            <person name="Linde D."/>
            <person name="Babiker R."/>
            <person name="Drula E."/>
            <person name="Ayuso-Fernandez I."/>
            <person name="Pacheco R."/>
            <person name="Padilla G."/>
            <person name="Ferreira P."/>
            <person name="Barriuso J."/>
            <person name="Kellner H."/>
            <person name="Castanera R."/>
            <person name="Alfaro M."/>
            <person name="Ramirez L."/>
            <person name="Pisabarro A.G."/>
            <person name="Kuo A."/>
            <person name="Tritt A."/>
            <person name="Lipzen A."/>
            <person name="He G."/>
            <person name="Yan M."/>
            <person name="Ng V."/>
            <person name="Cullen D."/>
            <person name="Martin F."/>
            <person name="Rosso M.-N."/>
            <person name="Henrissat B."/>
            <person name="Hibbett D."/>
            <person name="Martinez A.T."/>
            <person name="Grigoriev I.V."/>
        </authorList>
    </citation>
    <scope>NUCLEOTIDE SEQUENCE</scope>
    <source>
        <strain evidence="1">CBS 247.69</strain>
    </source>
</reference>
<evidence type="ECO:0000313" key="2">
    <source>
        <dbReference type="Proteomes" id="UP000807353"/>
    </source>
</evidence>
<dbReference type="EMBL" id="MU150324">
    <property type="protein sequence ID" value="KAF9459092.1"/>
    <property type="molecule type" value="Genomic_DNA"/>
</dbReference>
<evidence type="ECO:0000313" key="1">
    <source>
        <dbReference type="EMBL" id="KAF9459092.1"/>
    </source>
</evidence>